<evidence type="ECO:0000256" key="1">
    <source>
        <dbReference type="ARBA" id="ARBA00022801"/>
    </source>
</evidence>
<evidence type="ECO:0000259" key="2">
    <source>
        <dbReference type="Pfam" id="PF00857"/>
    </source>
</evidence>
<protein>
    <submittedName>
        <fullName evidence="3">Isochorismatase</fullName>
    </submittedName>
</protein>
<dbReference type="OrthoDB" id="9794942at2"/>
<keyword evidence="1" id="KW-0378">Hydrolase</keyword>
<dbReference type="KEGG" id="bvr:BVIR_2002"/>
<dbReference type="EMBL" id="LN907867">
    <property type="protein sequence ID" value="CUU42435.1"/>
    <property type="molecule type" value="Genomic_DNA"/>
</dbReference>
<dbReference type="InterPro" id="IPR036380">
    <property type="entry name" value="Isochorismatase-like_sf"/>
</dbReference>
<dbReference type="AlphaFoldDB" id="A0A0H5BIQ4"/>
<evidence type="ECO:0000313" key="5">
    <source>
        <dbReference type="Proteomes" id="UP000065734"/>
    </source>
</evidence>
<dbReference type="InterPro" id="IPR000868">
    <property type="entry name" value="Isochorismatase-like_dom"/>
</dbReference>
<dbReference type="Gene3D" id="3.40.50.850">
    <property type="entry name" value="Isochorismatase-like"/>
    <property type="match status" value="1"/>
</dbReference>
<proteinExistence type="predicted"/>
<reference evidence="3" key="1">
    <citation type="journal article" date="2015" name="Genome Announc.">
        <title>Complete Genome Sequence of the Bacteriochlorophyll b-Producing Photosynthetic Bacterium Blastochloris viridis.</title>
        <authorList>
            <person name="Tsukatani Y."/>
            <person name="Hirose Y."/>
            <person name="Harada J."/>
            <person name="Misawa N."/>
            <person name="Mori K."/>
            <person name="Inoue K."/>
            <person name="Tamiaki H."/>
        </authorList>
    </citation>
    <scope>NUCLEOTIDE SEQUENCE [LARGE SCALE GENOMIC DNA]</scope>
    <source>
        <strain evidence="3">DSM 133</strain>
    </source>
</reference>
<dbReference type="PANTHER" id="PTHR43540">
    <property type="entry name" value="PEROXYUREIDOACRYLATE/UREIDOACRYLATE AMIDOHYDROLASE-RELATED"/>
    <property type="match status" value="1"/>
</dbReference>
<feature type="domain" description="Isochorismatase-like" evidence="2">
    <location>
        <begin position="24"/>
        <end position="196"/>
    </location>
</feature>
<dbReference type="STRING" id="1079.BVIR_2002"/>
<dbReference type="GO" id="GO:0016787">
    <property type="term" value="F:hydrolase activity"/>
    <property type="evidence" value="ECO:0007669"/>
    <property type="project" value="UniProtKB-KW"/>
</dbReference>
<dbReference type="PANTHER" id="PTHR43540:SF15">
    <property type="entry name" value="BLR5631 PROTEIN"/>
    <property type="match status" value="1"/>
</dbReference>
<gene>
    <name evidence="4" type="primary">ycaC_2</name>
    <name evidence="3" type="ORF">BV133_2733</name>
    <name evidence="4" type="ORF">BVIRIDIS_14470</name>
</gene>
<organism evidence="4 5">
    <name type="scientific">Blastochloris viridis</name>
    <name type="common">Rhodopseudomonas viridis</name>
    <dbReference type="NCBI Taxonomy" id="1079"/>
    <lineage>
        <taxon>Bacteria</taxon>
        <taxon>Pseudomonadati</taxon>
        <taxon>Pseudomonadota</taxon>
        <taxon>Alphaproteobacteria</taxon>
        <taxon>Hyphomicrobiales</taxon>
        <taxon>Blastochloridaceae</taxon>
        <taxon>Blastochloris</taxon>
    </lineage>
</organism>
<dbReference type="Proteomes" id="UP000065734">
    <property type="component" value="Chromosome I"/>
</dbReference>
<keyword evidence="5" id="KW-1185">Reference proteome</keyword>
<evidence type="ECO:0000313" key="3">
    <source>
        <dbReference type="EMBL" id="BAS00327.1"/>
    </source>
</evidence>
<dbReference type="InterPro" id="IPR050272">
    <property type="entry name" value="Isochorismatase-like_hydrls"/>
</dbReference>
<sequence length="199" mass="20493">MTAPRTLREMAGAPATPPRLTDAVVVLIDAQREYVDGKLPLAGVNEALDHIADVLARARAAGAPVIHIQHRGGAGGAFDPAGAGFKFAGAAAPITGERVIEKPQPNAFADTELAEAIAETGSRQLVLAGFMTHMCVSTTARAALDHGLAVTVVADACATRDLPDPTGGAPIPAAELHRVALAELADRFAIICRAADLKR</sequence>
<dbReference type="SUPFAM" id="SSF52499">
    <property type="entry name" value="Isochorismatase-like hydrolases"/>
    <property type="match status" value="1"/>
</dbReference>
<dbReference type="CDD" id="cd01014">
    <property type="entry name" value="nicotinamidase_related"/>
    <property type="match status" value="1"/>
</dbReference>
<accession>A0A0H5BIQ4</accession>
<dbReference type="Pfam" id="PF00857">
    <property type="entry name" value="Isochorismatase"/>
    <property type="match status" value="1"/>
</dbReference>
<dbReference type="PATRIC" id="fig|1079.6.peg.2075"/>
<reference evidence="4" key="2">
    <citation type="submission" date="2015-11" db="EMBL/GenBank/DDBJ databases">
        <authorList>
            <person name="Zhang Y."/>
            <person name="Guo Z."/>
        </authorList>
    </citation>
    <scope>NUCLEOTIDE SEQUENCE</scope>
    <source>
        <strain evidence="4">1</strain>
    </source>
</reference>
<name>A0A0H5BIQ4_BLAVI</name>
<dbReference type="EMBL" id="AP014854">
    <property type="protein sequence ID" value="BAS00327.1"/>
    <property type="molecule type" value="Genomic_DNA"/>
</dbReference>
<dbReference type="RefSeq" id="WP_055037489.1">
    <property type="nucleotide sequence ID" value="NZ_AP014854.2"/>
</dbReference>
<evidence type="ECO:0000313" key="4">
    <source>
        <dbReference type="EMBL" id="CUU42435.1"/>
    </source>
</evidence>
<reference evidence="5" key="3">
    <citation type="journal article" date="2016" name="Genome Announc.">
        <title>Revised genome sequence of the purple photosynthetic bacterium Blastochloris viridis.</title>
        <authorList>
            <person name="Liu L.N."/>
            <person name="Faulkner M."/>
            <person name="Liu X."/>
            <person name="Huang F."/>
            <person name="Darby A.C."/>
            <person name="Hall N."/>
        </authorList>
    </citation>
    <scope>NUCLEOTIDE SEQUENCE [LARGE SCALE GENOMIC DNA]</scope>
    <source>
        <strain evidence="5">ATCC 19567 / DSM 133 / F</strain>
    </source>
</reference>